<dbReference type="InterPro" id="IPR022672">
    <property type="entry name" value="Hexokinase_N"/>
</dbReference>
<comment type="caution">
    <text evidence="9">The sequence shown here is derived from an EMBL/GenBank/DDBJ whole genome shotgun (WGS) entry which is preliminary data.</text>
</comment>
<organism evidence="9 10">
    <name type="scientific">Sphaerosporella brunnea</name>
    <dbReference type="NCBI Taxonomy" id="1250544"/>
    <lineage>
        <taxon>Eukaryota</taxon>
        <taxon>Fungi</taxon>
        <taxon>Dikarya</taxon>
        <taxon>Ascomycota</taxon>
        <taxon>Pezizomycotina</taxon>
        <taxon>Pezizomycetes</taxon>
        <taxon>Pezizales</taxon>
        <taxon>Pyronemataceae</taxon>
        <taxon>Sphaerosporella</taxon>
    </lineage>
</organism>
<dbReference type="GO" id="GO:0005536">
    <property type="term" value="F:D-glucose binding"/>
    <property type="evidence" value="ECO:0007669"/>
    <property type="project" value="InterPro"/>
</dbReference>
<dbReference type="Proteomes" id="UP000326924">
    <property type="component" value="Unassembled WGS sequence"/>
</dbReference>
<dbReference type="OrthoDB" id="419537at2759"/>
<dbReference type="PANTHER" id="PTHR19443">
    <property type="entry name" value="HEXOKINASE"/>
    <property type="match status" value="1"/>
</dbReference>
<dbReference type="Pfam" id="PF03727">
    <property type="entry name" value="Hexokinase_2"/>
    <property type="match status" value="1"/>
</dbReference>
<evidence type="ECO:0000256" key="1">
    <source>
        <dbReference type="ARBA" id="ARBA00009225"/>
    </source>
</evidence>
<proteinExistence type="inferred from homology"/>
<evidence type="ECO:0000313" key="9">
    <source>
        <dbReference type="EMBL" id="KAA8893565.1"/>
    </source>
</evidence>
<feature type="domain" description="Hexokinase N-terminal" evidence="7">
    <location>
        <begin position="28"/>
        <end position="217"/>
    </location>
</feature>
<keyword evidence="5 6" id="KW-0067">ATP-binding</keyword>
<dbReference type="GO" id="GO:0006006">
    <property type="term" value="P:glucose metabolic process"/>
    <property type="evidence" value="ECO:0007669"/>
    <property type="project" value="TreeGrafter"/>
</dbReference>
<name>A0A5J5EDC1_9PEZI</name>
<evidence type="ECO:0000313" key="10">
    <source>
        <dbReference type="Proteomes" id="UP000326924"/>
    </source>
</evidence>
<dbReference type="InterPro" id="IPR043129">
    <property type="entry name" value="ATPase_NBD"/>
</dbReference>
<dbReference type="UniPathway" id="UPA00109">
    <property type="reaction ID" value="UER00180"/>
</dbReference>
<evidence type="ECO:0000259" key="7">
    <source>
        <dbReference type="Pfam" id="PF00349"/>
    </source>
</evidence>
<sequence length="460" mass="49802">MHFANDSDTDKNWPEAEALMLLRAPLLRLPQIAKDFEHAFHHVAQHSSAEFLSTPVTALPSGRECGKFLAMDLGGSNLRVAVVELDGATETKVHVVVQGNWEVPARLKRGAAEELFAWVAERIADILSDCVSLLNAADREILFERGVELGVCFSFPMEQSSHTSALLMPMGKGFTFRTTNNLTALLEAGYSQLPSLPPLRIVSITNDSVATLLSAAYFHPTLAAAGIIAGTGTNSACLCPPCKLSASKQPSSPSHKSILINTEWSINGTLPPLAKFRTPWDLALDVANEKPGFQPLEEMLGGRYLGEIVRLVLCTLFSDLCEVPEWLTTPYALSTKLCSEIEGATSDEAARELLAPDLDFWLLPRARTFRAVAEAVSTRAAGLLAAATVGVLAVNDELRRERIVVGCTGTVLERYYGFRERCQRFLDTLVGEGKVRLVEVRDGGIVGAAVLAAMVKNGIT</sequence>
<dbReference type="EC" id="2.7.1.-" evidence="6"/>
<evidence type="ECO:0000256" key="5">
    <source>
        <dbReference type="ARBA" id="ARBA00022840"/>
    </source>
</evidence>
<evidence type="ECO:0000256" key="4">
    <source>
        <dbReference type="ARBA" id="ARBA00022777"/>
    </source>
</evidence>
<dbReference type="InterPro" id="IPR022673">
    <property type="entry name" value="Hexokinase_C"/>
</dbReference>
<dbReference type="AlphaFoldDB" id="A0A5J5EDC1"/>
<dbReference type="GO" id="GO:0005739">
    <property type="term" value="C:mitochondrion"/>
    <property type="evidence" value="ECO:0007669"/>
    <property type="project" value="TreeGrafter"/>
</dbReference>
<keyword evidence="3 6" id="KW-0547">Nucleotide-binding</keyword>
<keyword evidence="10" id="KW-1185">Reference proteome</keyword>
<protein>
    <recommendedName>
        <fullName evidence="6">Phosphotransferase</fullName>
        <ecNumber evidence="6">2.7.1.-</ecNumber>
    </recommendedName>
</protein>
<dbReference type="PANTHER" id="PTHR19443:SF29">
    <property type="entry name" value="PHOSPHOTRANSFERASE"/>
    <property type="match status" value="1"/>
</dbReference>
<dbReference type="Gene3D" id="3.30.420.40">
    <property type="match status" value="1"/>
</dbReference>
<evidence type="ECO:0000256" key="3">
    <source>
        <dbReference type="ARBA" id="ARBA00022741"/>
    </source>
</evidence>
<evidence type="ECO:0000256" key="6">
    <source>
        <dbReference type="RuleBase" id="RU362007"/>
    </source>
</evidence>
<keyword evidence="6" id="KW-0324">Glycolysis</keyword>
<dbReference type="SUPFAM" id="SSF53067">
    <property type="entry name" value="Actin-like ATPase domain"/>
    <property type="match status" value="2"/>
</dbReference>
<dbReference type="GO" id="GO:0006013">
    <property type="term" value="P:mannose metabolic process"/>
    <property type="evidence" value="ECO:0007669"/>
    <property type="project" value="TreeGrafter"/>
</dbReference>
<dbReference type="GO" id="GO:0001678">
    <property type="term" value="P:intracellular glucose homeostasis"/>
    <property type="evidence" value="ECO:0007669"/>
    <property type="project" value="InterPro"/>
</dbReference>
<dbReference type="InParanoid" id="A0A5J5EDC1"/>
<dbReference type="GO" id="GO:0005829">
    <property type="term" value="C:cytosol"/>
    <property type="evidence" value="ECO:0007669"/>
    <property type="project" value="TreeGrafter"/>
</dbReference>
<keyword evidence="4 6" id="KW-0418">Kinase</keyword>
<accession>A0A5J5EDC1</accession>
<dbReference type="EMBL" id="VXIS01000426">
    <property type="protein sequence ID" value="KAA8893565.1"/>
    <property type="molecule type" value="Genomic_DNA"/>
</dbReference>
<dbReference type="GO" id="GO:0008865">
    <property type="term" value="F:fructokinase activity"/>
    <property type="evidence" value="ECO:0007669"/>
    <property type="project" value="TreeGrafter"/>
</dbReference>
<dbReference type="InterPro" id="IPR001312">
    <property type="entry name" value="Hexokinase"/>
</dbReference>
<evidence type="ECO:0000256" key="2">
    <source>
        <dbReference type="ARBA" id="ARBA00022679"/>
    </source>
</evidence>
<dbReference type="Pfam" id="PF00349">
    <property type="entry name" value="Hexokinase_1"/>
    <property type="match status" value="1"/>
</dbReference>
<evidence type="ECO:0000259" key="8">
    <source>
        <dbReference type="Pfam" id="PF03727"/>
    </source>
</evidence>
<dbReference type="PROSITE" id="PS51748">
    <property type="entry name" value="HEXOKINASE_2"/>
    <property type="match status" value="1"/>
</dbReference>
<reference evidence="9 10" key="1">
    <citation type="submission" date="2019-09" db="EMBL/GenBank/DDBJ databases">
        <title>Draft genome of the ectomycorrhizal ascomycete Sphaerosporella brunnea.</title>
        <authorList>
            <consortium name="DOE Joint Genome Institute"/>
            <person name="Benucci G.M."/>
            <person name="Marozzi G."/>
            <person name="Antonielli L."/>
            <person name="Sanchez S."/>
            <person name="Marco P."/>
            <person name="Wang X."/>
            <person name="Falini L.B."/>
            <person name="Barry K."/>
            <person name="Haridas S."/>
            <person name="Lipzen A."/>
            <person name="Labutti K."/>
            <person name="Grigoriev I.V."/>
            <person name="Murat C."/>
            <person name="Martin F."/>
            <person name="Albertini E."/>
            <person name="Donnini D."/>
            <person name="Bonito G."/>
        </authorList>
    </citation>
    <scope>NUCLEOTIDE SEQUENCE [LARGE SCALE GENOMIC DNA]</scope>
    <source>
        <strain evidence="9 10">Sb_GMNB300</strain>
    </source>
</reference>
<gene>
    <name evidence="9" type="ORF">FN846DRAFT_514530</name>
</gene>
<dbReference type="GO" id="GO:0019158">
    <property type="term" value="F:mannokinase activity"/>
    <property type="evidence" value="ECO:0007669"/>
    <property type="project" value="TreeGrafter"/>
</dbReference>
<dbReference type="GO" id="GO:0004340">
    <property type="term" value="F:glucokinase activity"/>
    <property type="evidence" value="ECO:0007669"/>
    <property type="project" value="TreeGrafter"/>
</dbReference>
<feature type="domain" description="Hexokinase C-terminal" evidence="8">
    <location>
        <begin position="225"/>
        <end position="454"/>
    </location>
</feature>
<comment type="similarity">
    <text evidence="1 6">Belongs to the hexokinase family.</text>
</comment>
<dbReference type="GO" id="GO:0006096">
    <property type="term" value="P:glycolytic process"/>
    <property type="evidence" value="ECO:0007669"/>
    <property type="project" value="UniProtKB-UniPathway"/>
</dbReference>
<dbReference type="CDD" id="cd24000">
    <property type="entry name" value="ASKHA_NBD_HK"/>
    <property type="match status" value="1"/>
</dbReference>
<dbReference type="PRINTS" id="PR00475">
    <property type="entry name" value="HEXOKINASE"/>
</dbReference>
<dbReference type="GO" id="GO:0005524">
    <property type="term" value="F:ATP binding"/>
    <property type="evidence" value="ECO:0007669"/>
    <property type="project" value="UniProtKB-UniRule"/>
</dbReference>
<dbReference type="Gene3D" id="3.40.367.20">
    <property type="match status" value="1"/>
</dbReference>
<keyword evidence="2 6" id="KW-0808">Transferase</keyword>